<evidence type="ECO:0000256" key="6">
    <source>
        <dbReference type="ARBA" id="ARBA00023149"/>
    </source>
</evidence>
<dbReference type="GO" id="GO:0030552">
    <property type="term" value="F:cAMP binding"/>
    <property type="evidence" value="ECO:0007669"/>
    <property type="project" value="UniProtKB-KW"/>
</dbReference>
<accession>A0A8J4WMG4</accession>
<dbReference type="InterPro" id="IPR014710">
    <property type="entry name" value="RmlC-like_jellyroll"/>
</dbReference>
<evidence type="ECO:0000256" key="3">
    <source>
        <dbReference type="ARBA" id="ARBA00022566"/>
    </source>
</evidence>
<dbReference type="PROSITE" id="PS50042">
    <property type="entry name" value="CNMP_BINDING_3"/>
    <property type="match status" value="2"/>
</dbReference>
<dbReference type="GO" id="GO:0034236">
    <property type="term" value="F:protein kinase A catalytic subunit binding"/>
    <property type="evidence" value="ECO:0007669"/>
    <property type="project" value="TreeGrafter"/>
</dbReference>
<keyword evidence="2" id="KW-0597">Phosphoprotein</keyword>
<dbReference type="InterPro" id="IPR050503">
    <property type="entry name" value="cAMP-dep_PK_reg_su-like"/>
</dbReference>
<dbReference type="OrthoDB" id="417078at2759"/>
<keyword evidence="6 7" id="KW-0114">cAMP</keyword>
<dbReference type="GO" id="GO:0004862">
    <property type="term" value="F:cAMP-dependent protein kinase inhibitor activity"/>
    <property type="evidence" value="ECO:0007669"/>
    <property type="project" value="TreeGrafter"/>
</dbReference>
<evidence type="ECO:0000256" key="2">
    <source>
        <dbReference type="ARBA" id="ARBA00022553"/>
    </source>
</evidence>
<sequence>MKHDSPDFFENKRLFKRRVSIAAEPFDPEKFDELEIDNDIVVHEKTDEQRKLLKEVCKTVVLFRGMDDEELDRMIEVMFARTVQPGDKIIVQGDDADNFYVIEQGTFHAFVKDEKGQDKQVCVYTNEGYFGELALMYNAPRSATVIAQTDGRIWCMSRKAFRKFVLSHASKQRRAFVKILHSVQMLQELSPYERMNLADALVKKTFQDNECIIREGDPGVEMFFIMEGSVTVKKNDGTGSGNSVTISKLGVGQYFGELALLSDQPRAASVYANGKSVLAVLDVESFERLLGPCVAVMKRNTRQYGSAVVNENNQKIML</sequence>
<dbReference type="PROSITE" id="PS00888">
    <property type="entry name" value="CNMP_BINDING_1"/>
    <property type="match status" value="2"/>
</dbReference>
<dbReference type="Proteomes" id="UP000748531">
    <property type="component" value="Unassembled WGS sequence"/>
</dbReference>
<dbReference type="GO" id="GO:0005952">
    <property type="term" value="C:cAMP-dependent protein kinase complex"/>
    <property type="evidence" value="ECO:0007669"/>
    <property type="project" value="InterPro"/>
</dbReference>
<dbReference type="InterPro" id="IPR018488">
    <property type="entry name" value="cNMP-bd_CS"/>
</dbReference>
<evidence type="ECO:0000256" key="1">
    <source>
        <dbReference type="ARBA" id="ARBA00005753"/>
    </source>
</evidence>
<dbReference type="SUPFAM" id="SSF51206">
    <property type="entry name" value="cAMP-binding domain-like"/>
    <property type="match status" value="2"/>
</dbReference>
<reference evidence="9" key="1">
    <citation type="submission" date="2019-05" db="EMBL/GenBank/DDBJ databases">
        <title>Annotation for the trematode Paragonimus heterotremus.</title>
        <authorList>
            <person name="Choi Y.-J."/>
        </authorList>
    </citation>
    <scope>NUCLEOTIDE SEQUENCE</scope>
    <source>
        <strain evidence="9">LC</strain>
    </source>
</reference>
<dbReference type="InterPro" id="IPR012198">
    <property type="entry name" value="cAMP_dep_PK_reg_su"/>
</dbReference>
<keyword evidence="5 7" id="KW-0547">Nucleotide-binding</keyword>
<keyword evidence="10" id="KW-1185">Reference proteome</keyword>
<dbReference type="PANTHER" id="PTHR11635:SF152">
    <property type="entry name" value="CAMP-DEPENDENT PROTEIN KINASE TYPE I REGULATORY SUBUNIT-RELATED"/>
    <property type="match status" value="1"/>
</dbReference>
<dbReference type="AlphaFoldDB" id="A0A8J4WMG4"/>
<dbReference type="CDD" id="cd00038">
    <property type="entry name" value="CAP_ED"/>
    <property type="match status" value="2"/>
</dbReference>
<feature type="binding site" evidence="7">
    <location>
        <position position="266"/>
    </location>
    <ligand>
        <name>3',5'-cyclic AMP</name>
        <dbReference type="ChEBI" id="CHEBI:58165"/>
        <label>2</label>
    </ligand>
</feature>
<feature type="binding site" evidence="7">
    <location>
        <position position="132"/>
    </location>
    <ligand>
        <name>3',5'-cyclic AMP</name>
        <dbReference type="ChEBI" id="CHEBI:58165"/>
        <label>1</label>
    </ligand>
</feature>
<evidence type="ECO:0000259" key="8">
    <source>
        <dbReference type="PROSITE" id="PS50042"/>
    </source>
</evidence>
<dbReference type="FunFam" id="2.60.120.10:FF:000006">
    <property type="entry name" value="cAMP-dependent protein kinase type I-alpha regulatory subunit"/>
    <property type="match status" value="1"/>
</dbReference>
<feature type="domain" description="Cyclic nucleotide-binding" evidence="8">
    <location>
        <begin position="185"/>
        <end position="307"/>
    </location>
</feature>
<feature type="binding site" evidence="7">
    <location>
        <position position="141"/>
    </location>
    <ligand>
        <name>3',5'-cyclic AMP</name>
        <dbReference type="ChEBI" id="CHEBI:58165"/>
        <label>1</label>
    </ligand>
</feature>
<dbReference type="PANTHER" id="PTHR11635">
    <property type="entry name" value="CAMP-DEPENDENT PROTEIN KINASE REGULATORY CHAIN"/>
    <property type="match status" value="1"/>
</dbReference>
<dbReference type="Gene3D" id="2.60.120.10">
    <property type="entry name" value="Jelly Rolls"/>
    <property type="match status" value="2"/>
</dbReference>
<proteinExistence type="inferred from homology"/>
<keyword evidence="4" id="KW-0677">Repeat</keyword>
<evidence type="ECO:0000256" key="5">
    <source>
        <dbReference type="ARBA" id="ARBA00022741"/>
    </source>
</evidence>
<dbReference type="GO" id="GO:0005829">
    <property type="term" value="C:cytosol"/>
    <property type="evidence" value="ECO:0007669"/>
    <property type="project" value="TreeGrafter"/>
</dbReference>
<comment type="caution">
    <text evidence="9">The sequence shown here is derived from an EMBL/GenBank/DDBJ whole genome shotgun (WGS) entry which is preliminary data.</text>
</comment>
<evidence type="ECO:0000256" key="4">
    <source>
        <dbReference type="ARBA" id="ARBA00022737"/>
    </source>
</evidence>
<feature type="domain" description="Cyclic nucleotide-binding" evidence="8">
    <location>
        <begin position="62"/>
        <end position="182"/>
    </location>
</feature>
<dbReference type="Pfam" id="PF00027">
    <property type="entry name" value="cNMP_binding"/>
    <property type="match status" value="2"/>
</dbReference>
<dbReference type="PRINTS" id="PR00103">
    <property type="entry name" value="CAMPKINASE"/>
</dbReference>
<evidence type="ECO:0000313" key="9">
    <source>
        <dbReference type="EMBL" id="KAF5406464.1"/>
    </source>
</evidence>
<gene>
    <name evidence="9" type="ORF">PHET_00012</name>
</gene>
<dbReference type="SMART" id="SM00100">
    <property type="entry name" value="cNMP"/>
    <property type="match status" value="2"/>
</dbReference>
<name>A0A8J4WMG4_9TREM</name>
<organism evidence="9 10">
    <name type="scientific">Paragonimus heterotremus</name>
    <dbReference type="NCBI Taxonomy" id="100268"/>
    <lineage>
        <taxon>Eukaryota</taxon>
        <taxon>Metazoa</taxon>
        <taxon>Spiralia</taxon>
        <taxon>Lophotrochozoa</taxon>
        <taxon>Platyhelminthes</taxon>
        <taxon>Trematoda</taxon>
        <taxon>Digenea</taxon>
        <taxon>Plagiorchiida</taxon>
        <taxon>Troglotremata</taxon>
        <taxon>Troglotrematidae</taxon>
        <taxon>Paragonimus</taxon>
    </lineage>
</organism>
<keyword evidence="3 7" id="KW-0116">cAMP-binding</keyword>
<dbReference type="EMBL" id="LUCH01000002">
    <property type="protein sequence ID" value="KAF5406464.1"/>
    <property type="molecule type" value="Genomic_DNA"/>
</dbReference>
<comment type="similarity">
    <text evidence="1">Belongs to the cAMP-dependent kinase regulatory chain family.</text>
</comment>
<evidence type="ECO:0000313" key="10">
    <source>
        <dbReference type="Proteomes" id="UP000748531"/>
    </source>
</evidence>
<dbReference type="InterPro" id="IPR000595">
    <property type="entry name" value="cNMP-bd_dom"/>
</dbReference>
<dbReference type="PROSITE" id="PS00889">
    <property type="entry name" value="CNMP_BINDING_2"/>
    <property type="match status" value="2"/>
</dbReference>
<feature type="binding site" evidence="7">
    <location>
        <position position="257"/>
    </location>
    <ligand>
        <name>3',5'-cyclic AMP</name>
        <dbReference type="ChEBI" id="CHEBI:58165"/>
        <label>2</label>
    </ligand>
</feature>
<evidence type="ECO:0000256" key="7">
    <source>
        <dbReference type="PIRSR" id="PIRSR000548-1"/>
    </source>
</evidence>
<protein>
    <submittedName>
        <fullName evidence="9">cAMP-dependent protein kinase type II regulatory subunit</fullName>
    </submittedName>
</protein>
<dbReference type="PIRSF" id="PIRSF000548">
    <property type="entry name" value="PK_regulatory"/>
    <property type="match status" value="1"/>
</dbReference>
<dbReference type="InterPro" id="IPR018490">
    <property type="entry name" value="cNMP-bd_dom_sf"/>
</dbReference>